<keyword evidence="6" id="KW-1185">Reference proteome</keyword>
<dbReference type="GO" id="GO:0004020">
    <property type="term" value="F:adenylylsulfate kinase activity"/>
    <property type="evidence" value="ECO:0007669"/>
    <property type="project" value="UniProtKB-EC"/>
</dbReference>
<reference evidence="5 8" key="2">
    <citation type="submission" date="2018-04" db="EMBL/GenBank/DDBJ databases">
        <title>Whole genome sequence comparison of clinical and drinking water Legionella pneumophila isolates.</title>
        <authorList>
            <person name="Garner E."/>
        </authorList>
    </citation>
    <scope>NUCLEOTIDE SEQUENCE [LARGE SCALE GENOMIC DNA]</scope>
    <source>
        <strain evidence="5 8">WH02</strain>
    </source>
</reference>
<dbReference type="Proteomes" id="UP000251035">
    <property type="component" value="Unassembled WGS sequence"/>
</dbReference>
<dbReference type="GO" id="GO:0004781">
    <property type="term" value="F:sulfate adenylyltransferase (ATP) activity"/>
    <property type="evidence" value="ECO:0007669"/>
    <property type="project" value="TreeGrafter"/>
</dbReference>
<name>A0A3A5LG16_9GAMM</name>
<dbReference type="EC" id="2.7.1.25" evidence="4"/>
<evidence type="ECO:0000313" key="3">
    <source>
        <dbReference type="EMBL" id="PUT46790.1"/>
    </source>
</evidence>
<organism evidence="4 7">
    <name type="scientific">Legionella taurinensis</name>
    <dbReference type="NCBI Taxonomy" id="70611"/>
    <lineage>
        <taxon>Bacteria</taxon>
        <taxon>Pseudomonadati</taxon>
        <taxon>Pseudomonadota</taxon>
        <taxon>Gammaproteobacteria</taxon>
        <taxon>Legionellales</taxon>
        <taxon>Legionellaceae</taxon>
        <taxon>Legionella</taxon>
    </lineage>
</organism>
<dbReference type="InterPro" id="IPR050512">
    <property type="entry name" value="Sulf_AdTrans/APS_kinase"/>
</dbReference>
<comment type="caution">
    <text evidence="4">The sequence shown here is derived from an EMBL/GenBank/DDBJ whole genome shotgun (WGS) entry which is preliminary data.</text>
</comment>
<dbReference type="SUPFAM" id="SSF52540">
    <property type="entry name" value="P-loop containing nucleoside triphosphate hydrolases"/>
    <property type="match status" value="1"/>
</dbReference>
<dbReference type="GO" id="GO:0019379">
    <property type="term" value="P:sulfate assimilation, phosphoadenylyl sulfate reduction by phosphoadenylyl-sulfate reductase (thioredoxin)"/>
    <property type="evidence" value="ECO:0007669"/>
    <property type="project" value="TreeGrafter"/>
</dbReference>
<dbReference type="Pfam" id="PF01583">
    <property type="entry name" value="APS_kinase"/>
    <property type="match status" value="1"/>
</dbReference>
<evidence type="ECO:0000313" key="7">
    <source>
        <dbReference type="Proteomes" id="UP000270757"/>
    </source>
</evidence>
<proteinExistence type="predicted"/>
<dbReference type="NCBIfam" id="NF004041">
    <property type="entry name" value="PRK05541.1"/>
    <property type="match status" value="1"/>
</dbReference>
<sequence length="164" mass="18655">MALIWITGFSGAGKTTVAKILQEKMTAAGSHAVLLDGDELRKALGYTQQYSRDERKQIAFKYAHLASLIAKQGIDVIVATISMFEEVRTWNRQNNASYFEVYIKVSEQERRARDPKKLYASGQDLVSEQSLYEEPQNPDVTFDEERKLSPEDMATIIQQSIFEL</sequence>
<dbReference type="Proteomes" id="UP000306421">
    <property type="component" value="Unassembled WGS sequence"/>
</dbReference>
<evidence type="ECO:0000313" key="4">
    <source>
        <dbReference type="EMBL" id="RJT47777.1"/>
    </source>
</evidence>
<dbReference type="PANTHER" id="PTHR42700:SF1">
    <property type="entry name" value="SULFATE ADENYLYLTRANSFERASE"/>
    <property type="match status" value="1"/>
</dbReference>
<dbReference type="GO" id="GO:0005524">
    <property type="term" value="F:ATP binding"/>
    <property type="evidence" value="ECO:0007669"/>
    <property type="project" value="InterPro"/>
</dbReference>
<keyword evidence="1 4" id="KW-0808">Transferase</keyword>
<dbReference type="InterPro" id="IPR059117">
    <property type="entry name" value="APS_kinase_dom"/>
</dbReference>
<evidence type="ECO:0000313" key="8">
    <source>
        <dbReference type="Proteomes" id="UP000306421"/>
    </source>
</evidence>
<feature type="domain" description="APS kinase" evidence="2">
    <location>
        <begin position="3"/>
        <end position="142"/>
    </location>
</feature>
<evidence type="ECO:0000313" key="5">
    <source>
        <dbReference type="EMBL" id="TID41722.1"/>
    </source>
</evidence>
<dbReference type="InterPro" id="IPR027417">
    <property type="entry name" value="P-loop_NTPase"/>
</dbReference>
<dbReference type="EMBL" id="QZWB01000005">
    <property type="protein sequence ID" value="RJT47777.1"/>
    <property type="molecule type" value="Genomic_DNA"/>
</dbReference>
<evidence type="ECO:0000259" key="2">
    <source>
        <dbReference type="Pfam" id="PF01583"/>
    </source>
</evidence>
<dbReference type="Proteomes" id="UP000270757">
    <property type="component" value="Unassembled WGS sequence"/>
</dbReference>
<dbReference type="CDD" id="cd02027">
    <property type="entry name" value="APSK"/>
    <property type="match status" value="1"/>
</dbReference>
<dbReference type="AlphaFoldDB" id="A0A3A5LG16"/>
<dbReference type="GO" id="GO:0070814">
    <property type="term" value="P:hydrogen sulfide biosynthetic process"/>
    <property type="evidence" value="ECO:0007669"/>
    <property type="project" value="UniProtKB-UniPathway"/>
</dbReference>
<evidence type="ECO:0000313" key="6">
    <source>
        <dbReference type="Proteomes" id="UP000251035"/>
    </source>
</evidence>
<dbReference type="UniPathway" id="UPA00140">
    <property type="reaction ID" value="UER00205"/>
</dbReference>
<dbReference type="PANTHER" id="PTHR42700">
    <property type="entry name" value="SULFATE ADENYLYLTRANSFERASE"/>
    <property type="match status" value="1"/>
</dbReference>
<reference evidence="4 7" key="3">
    <citation type="submission" date="2018-09" db="EMBL/GenBank/DDBJ databases">
        <title>Draft genome sequences of Legionella taurinensis isolated from water samples.</title>
        <authorList>
            <person name="Chakeri A."/>
            <person name="Allerberger F."/>
            <person name="Kundi M."/>
            <person name="Ruppitsch W."/>
            <person name="Schmid D."/>
        </authorList>
    </citation>
    <scope>NUCLEOTIDE SEQUENCE [LARGE SCALE GENOMIC DNA]</scope>
    <source>
        <strain evidence="4 7">4570-18-6</strain>
    </source>
</reference>
<evidence type="ECO:0000256" key="1">
    <source>
        <dbReference type="ARBA" id="ARBA00022679"/>
    </source>
</evidence>
<dbReference type="OrthoDB" id="9804504at2"/>
<reference evidence="3 6" key="1">
    <citation type="submission" date="2018-04" db="EMBL/GenBank/DDBJ databases">
        <title>Whole genome sequence comparison of clinical and drinking water Legionella pneumophila isolates associated with the Flint Water Crisis.</title>
        <authorList>
            <person name="Garner E."/>
            <person name="Brown C."/>
            <person name="Schwake O."/>
            <person name="Coil D."/>
            <person name="Jospin G."/>
            <person name="Eisen J."/>
            <person name="Edwards M."/>
            <person name="Pruden A."/>
        </authorList>
    </citation>
    <scope>NUCLEOTIDE SEQUENCE [LARGE SCALE GENOMIC DNA]</scope>
    <source>
        <strain evidence="3 6">Genessee03</strain>
    </source>
</reference>
<dbReference type="GO" id="GO:0010134">
    <property type="term" value="P:sulfate assimilation via adenylyl sulfate reduction"/>
    <property type="evidence" value="ECO:0007669"/>
    <property type="project" value="TreeGrafter"/>
</dbReference>
<dbReference type="Gene3D" id="3.40.50.300">
    <property type="entry name" value="P-loop containing nucleotide triphosphate hydrolases"/>
    <property type="match status" value="1"/>
</dbReference>
<accession>A0A3A5LG16</accession>
<protein>
    <submittedName>
        <fullName evidence="4">Adenylyl-sulfate kinase</fullName>
        <ecNumber evidence="4">2.7.1.25</ecNumber>
    </submittedName>
</protein>
<dbReference type="RefSeq" id="WP_108293531.1">
    <property type="nucleotide sequence ID" value="NZ_CAAAIR010000006.1"/>
</dbReference>
<keyword evidence="4" id="KW-0418">Kinase</keyword>
<dbReference type="EMBL" id="QFGG01000008">
    <property type="protein sequence ID" value="TID41722.1"/>
    <property type="molecule type" value="Genomic_DNA"/>
</dbReference>
<dbReference type="GO" id="GO:0005737">
    <property type="term" value="C:cytoplasm"/>
    <property type="evidence" value="ECO:0007669"/>
    <property type="project" value="TreeGrafter"/>
</dbReference>
<gene>
    <name evidence="4" type="ORF">D6J04_06485</name>
    <name evidence="3" type="ORF">DB745_09680</name>
    <name evidence="5" type="ORF">DIZ81_09675</name>
</gene>
<dbReference type="EMBL" id="QCXM01000009">
    <property type="protein sequence ID" value="PUT46790.1"/>
    <property type="molecule type" value="Genomic_DNA"/>
</dbReference>
<dbReference type="GeneID" id="48946982"/>